<dbReference type="Proteomes" id="UP000182737">
    <property type="component" value="Unassembled WGS sequence"/>
</dbReference>
<evidence type="ECO:0000313" key="1">
    <source>
        <dbReference type="EMBL" id="SFI42246.1"/>
    </source>
</evidence>
<dbReference type="AlphaFoldDB" id="A0A1I3I2R3"/>
<sequence>MKKNLKEHHEKTFGKDESYETFVNEIKSMAEGIMQLSLQAVQIYTPIVNRIISDTSATQHEVEYLMDFMLSLCYTEEFTNLFKKLCRGIFPRFPDTVYCYAKYYFEEYEDDFENLDISEKFLRENKFI</sequence>
<dbReference type="EMBL" id="FORI01000001">
    <property type="protein sequence ID" value="SFI42246.1"/>
    <property type="molecule type" value="Genomic_DNA"/>
</dbReference>
<evidence type="ECO:0000313" key="2">
    <source>
        <dbReference type="Proteomes" id="UP000182737"/>
    </source>
</evidence>
<proteinExistence type="predicted"/>
<organism evidence="1 2">
    <name type="scientific">Treponema bryantii</name>
    <dbReference type="NCBI Taxonomy" id="163"/>
    <lineage>
        <taxon>Bacteria</taxon>
        <taxon>Pseudomonadati</taxon>
        <taxon>Spirochaetota</taxon>
        <taxon>Spirochaetia</taxon>
        <taxon>Spirochaetales</taxon>
        <taxon>Treponemataceae</taxon>
        <taxon>Treponema</taxon>
    </lineage>
</organism>
<keyword evidence="2" id="KW-1185">Reference proteome</keyword>
<name>A0A1I3I2R3_9SPIR</name>
<accession>A0A1I3I2R3</accession>
<gene>
    <name evidence="1" type="ORF">SAMN04487775_101286</name>
</gene>
<dbReference type="RefSeq" id="WP_083425627.1">
    <property type="nucleotide sequence ID" value="NZ_FORI01000001.1"/>
</dbReference>
<reference evidence="2" key="1">
    <citation type="submission" date="2016-10" db="EMBL/GenBank/DDBJ databases">
        <authorList>
            <person name="Varghese N."/>
            <person name="Submissions S."/>
        </authorList>
    </citation>
    <scope>NUCLEOTIDE SEQUENCE [LARGE SCALE GENOMIC DNA]</scope>
    <source>
        <strain evidence="2">XBD1002</strain>
    </source>
</reference>
<protein>
    <submittedName>
        <fullName evidence="1">Uncharacterized protein</fullName>
    </submittedName>
</protein>